<dbReference type="SMART" id="SM00507">
    <property type="entry name" value="HNHc"/>
    <property type="match status" value="1"/>
</dbReference>
<name>A0ABW4TLH0_9ACTN</name>
<feature type="region of interest" description="Disordered" evidence="1">
    <location>
        <begin position="66"/>
        <end position="103"/>
    </location>
</feature>
<evidence type="ECO:0000313" key="4">
    <source>
        <dbReference type="Proteomes" id="UP001597351"/>
    </source>
</evidence>
<dbReference type="CDD" id="cd00085">
    <property type="entry name" value="HNHc"/>
    <property type="match status" value="1"/>
</dbReference>
<gene>
    <name evidence="3" type="ORF">ACFSDE_08155</name>
</gene>
<dbReference type="EMBL" id="JBHUGD010000003">
    <property type="protein sequence ID" value="MFD1946761.1"/>
    <property type="molecule type" value="Genomic_DNA"/>
</dbReference>
<sequence>MSALLDLHPDPGHPGVVVTAVHEMLDSVGPVDLDPGEYAGVLTDVDRAVRRLESLKLRLVAAAAKADVPTQSGARSTGDWLSQQTRSGSAPASRDSRLADDLDGPLTDTADALSTGDISAAHAAAIATAMRRLPSRLDDDQRSTVEASLVRKARTLTPDQLRKVARRAIEAVEPDRDTVDAEENTQVQDEEEAAWAKTRLTLHDNGDGTTTGHFTVPTLAAMVLKKVLDAMTAPRRTRAAAENGQRTDWAQARGQAFAQVLEHLPTDHLHGKVAATIVITLDLDTLRDQLKAAGLDTGDLVSAAHARRLACNAGLVPAVLDGHSQPLDLGREKRLFSQAQRVAGATTHSTCAADGCDIPYAWCELHHRRPWANGGHTDLADMIPLCGHHHRRLHARGSVPLRT</sequence>
<proteinExistence type="predicted"/>
<comment type="caution">
    <text evidence="3">The sequence shown here is derived from an EMBL/GenBank/DDBJ whole genome shotgun (WGS) entry which is preliminary data.</text>
</comment>
<dbReference type="Gene3D" id="1.10.30.50">
    <property type="match status" value="1"/>
</dbReference>
<keyword evidence="4" id="KW-1185">Reference proteome</keyword>
<feature type="compositionally biased region" description="Polar residues" evidence="1">
    <location>
        <begin position="69"/>
        <end position="90"/>
    </location>
</feature>
<dbReference type="Proteomes" id="UP001597351">
    <property type="component" value="Unassembled WGS sequence"/>
</dbReference>
<accession>A0ABW4TLH0</accession>
<dbReference type="InterPro" id="IPR003615">
    <property type="entry name" value="HNH_nuc"/>
</dbReference>
<protein>
    <submittedName>
        <fullName evidence="3">DUF222 domain-containing protein</fullName>
    </submittedName>
</protein>
<dbReference type="Pfam" id="PF02720">
    <property type="entry name" value="DUF222"/>
    <property type="match status" value="1"/>
</dbReference>
<reference evidence="4" key="1">
    <citation type="journal article" date="2019" name="Int. J. Syst. Evol. Microbiol.">
        <title>The Global Catalogue of Microorganisms (GCM) 10K type strain sequencing project: providing services to taxonomists for standard genome sequencing and annotation.</title>
        <authorList>
            <consortium name="The Broad Institute Genomics Platform"/>
            <consortium name="The Broad Institute Genome Sequencing Center for Infectious Disease"/>
            <person name="Wu L."/>
            <person name="Ma J."/>
        </authorList>
    </citation>
    <scope>NUCLEOTIDE SEQUENCE [LARGE SCALE GENOMIC DNA]</scope>
    <source>
        <strain evidence="4">CGMCC 1.12477</strain>
    </source>
</reference>
<dbReference type="InterPro" id="IPR003870">
    <property type="entry name" value="DUF222"/>
</dbReference>
<feature type="domain" description="HNH nuclease" evidence="2">
    <location>
        <begin position="341"/>
        <end position="391"/>
    </location>
</feature>
<evidence type="ECO:0000259" key="2">
    <source>
        <dbReference type="SMART" id="SM00507"/>
    </source>
</evidence>
<dbReference type="RefSeq" id="WP_343917216.1">
    <property type="nucleotide sequence ID" value="NZ_BAAAJT010000002.1"/>
</dbReference>
<evidence type="ECO:0000256" key="1">
    <source>
        <dbReference type="SAM" id="MobiDB-lite"/>
    </source>
</evidence>
<organism evidence="3 4">
    <name type="scientific">Nocardioides aestuarii</name>
    <dbReference type="NCBI Taxonomy" id="252231"/>
    <lineage>
        <taxon>Bacteria</taxon>
        <taxon>Bacillati</taxon>
        <taxon>Actinomycetota</taxon>
        <taxon>Actinomycetes</taxon>
        <taxon>Propionibacteriales</taxon>
        <taxon>Nocardioidaceae</taxon>
        <taxon>Nocardioides</taxon>
    </lineage>
</organism>
<evidence type="ECO:0000313" key="3">
    <source>
        <dbReference type="EMBL" id="MFD1946761.1"/>
    </source>
</evidence>